<comment type="caution">
    <text evidence="1">The sequence shown here is derived from an EMBL/GenBank/DDBJ whole genome shotgun (WGS) entry which is preliminary data.</text>
</comment>
<dbReference type="Proteomes" id="UP001627154">
    <property type="component" value="Unassembled WGS sequence"/>
</dbReference>
<evidence type="ECO:0000313" key="1">
    <source>
        <dbReference type="EMBL" id="KAL3393625.1"/>
    </source>
</evidence>
<accession>A0ABD2WKN9</accession>
<keyword evidence="2" id="KW-1185">Reference proteome</keyword>
<name>A0ABD2WKN9_9HYME</name>
<organism evidence="1 2">
    <name type="scientific">Trichogramma kaykai</name>
    <dbReference type="NCBI Taxonomy" id="54128"/>
    <lineage>
        <taxon>Eukaryota</taxon>
        <taxon>Metazoa</taxon>
        <taxon>Ecdysozoa</taxon>
        <taxon>Arthropoda</taxon>
        <taxon>Hexapoda</taxon>
        <taxon>Insecta</taxon>
        <taxon>Pterygota</taxon>
        <taxon>Neoptera</taxon>
        <taxon>Endopterygota</taxon>
        <taxon>Hymenoptera</taxon>
        <taxon>Apocrita</taxon>
        <taxon>Proctotrupomorpha</taxon>
        <taxon>Chalcidoidea</taxon>
        <taxon>Trichogrammatidae</taxon>
        <taxon>Trichogramma</taxon>
    </lineage>
</organism>
<protein>
    <submittedName>
        <fullName evidence="1">Uncharacterized protein</fullName>
    </submittedName>
</protein>
<sequence>MSDLSEDHKEVCARHLCEKLSRGFFWPWALDAFYELRRYQLPVLCCEMIIAKLKNEDLYNICLASLR</sequence>
<dbReference type="EMBL" id="JBJJXI010000096">
    <property type="protein sequence ID" value="KAL3393625.1"/>
    <property type="molecule type" value="Genomic_DNA"/>
</dbReference>
<dbReference type="AlphaFoldDB" id="A0ABD2WKN9"/>
<reference evidence="1 2" key="1">
    <citation type="journal article" date="2024" name="bioRxiv">
        <title>A reference genome for Trichogramma kaykai: A tiny desert-dwelling parasitoid wasp with competing sex-ratio distorters.</title>
        <authorList>
            <person name="Culotta J."/>
            <person name="Lindsey A.R."/>
        </authorList>
    </citation>
    <scope>NUCLEOTIDE SEQUENCE [LARGE SCALE GENOMIC DNA]</scope>
    <source>
        <strain evidence="1 2">KSX58</strain>
    </source>
</reference>
<evidence type="ECO:0000313" key="2">
    <source>
        <dbReference type="Proteomes" id="UP001627154"/>
    </source>
</evidence>
<proteinExistence type="predicted"/>
<gene>
    <name evidence="1" type="ORF">TKK_011898</name>
</gene>